<name>A0A0R6CIU2_9CAUD</name>
<dbReference type="EMBL" id="KP774835">
    <property type="protein sequence ID" value="AJT60708.1"/>
    <property type="molecule type" value="Genomic_DNA"/>
</dbReference>
<feature type="domain" description="Terminase large subunit gp17-like C-terminal" evidence="5">
    <location>
        <begin position="352"/>
        <end position="473"/>
    </location>
</feature>
<evidence type="ECO:0000256" key="4">
    <source>
        <dbReference type="ARBA" id="ARBA00023219"/>
    </source>
</evidence>
<accession>A0A0R6CIU2</accession>
<dbReference type="Gene3D" id="3.40.50.300">
    <property type="entry name" value="P-loop containing nucleotide triphosphate hydrolases"/>
    <property type="match status" value="1"/>
</dbReference>
<evidence type="ECO:0000313" key="6">
    <source>
        <dbReference type="EMBL" id="AJT60708.1"/>
    </source>
</evidence>
<proteinExistence type="predicted"/>
<evidence type="ECO:0000256" key="3">
    <source>
        <dbReference type="ARBA" id="ARBA00022840"/>
    </source>
</evidence>
<sequence>MKQWLKDVQEQLKRMPKEALEVREMAMNDLYTFAKLVNPGYMYGDVHKEFFKWIQEYSLYGKGEGVNSNKLIMLPRAHLKSHMVATACAWFIVRHPEITVFYVSATAALAEKQLAAIKEILTSDKFTRYWPEYVHPQEGKRAKWNNSDIIIDHPARRKEGVRDSTVATAGLTTNTTGWHADLIIADDLVVPDNAYTEKGREDVAKAASQFTSIRNAGGFTLACGTRYHPNDIYYTWKGLTFEEFDEETGEVLNEHPVWNIKEYAVESDGRFIWPRAIREDGKAYGFNRSALARVKAEYIDKTQFYAQYYNNPNDAGSARISEDKFQYYDKKFLRQEGGYWYMHGRRLNVYAAIDFAFSMGQRSDYTAIVVIGIDSEGDIYILDIDRFKTDKIAEYYKHIKHLHSHWEFSKLRAEVTVAQKIIVNDIKDYIKNDGMRIAIDEFRPNRTNGSKEERIAAALEPRYEEMKIFHFKGGHIPALEEELVQARPQHDDLKDCLASVIEIAVKPSQKRSGNTLFKSKGLPTHSRFGGVAAR</sequence>
<keyword evidence="3" id="KW-0067">ATP-binding</keyword>
<dbReference type="InterPro" id="IPR027417">
    <property type="entry name" value="P-loop_NTPase"/>
</dbReference>
<dbReference type="InterPro" id="IPR035421">
    <property type="entry name" value="Terminase_6C"/>
</dbReference>
<dbReference type="GeneID" id="26040329"/>
<organism evidence="6 7">
    <name type="scientific">Citrobacter phage CVT22</name>
    <dbReference type="NCBI Taxonomy" id="1622234"/>
    <lineage>
        <taxon>Viruses</taxon>
        <taxon>Duplodnaviria</taxon>
        <taxon>Heunggongvirae</taxon>
        <taxon>Uroviricota</taxon>
        <taxon>Caudoviricetes</taxon>
        <taxon>Zobellviridae</taxon>
        <taxon>Citrovirus</taxon>
        <taxon>Citrovirus coptotermitis</taxon>
    </lineage>
</organism>
<dbReference type="GO" id="GO:0005524">
    <property type="term" value="F:ATP binding"/>
    <property type="evidence" value="ECO:0007669"/>
    <property type="project" value="UniProtKB-KW"/>
</dbReference>
<keyword evidence="7" id="KW-1185">Reference proteome</keyword>
<reference evidence="6 7" key="1">
    <citation type="journal article" date="2015" name="Genome Announc.">
        <title>Complete Genome Sequence of Citrobacter Phage CVT22 Isolated from the Gut of the Formosan Subterranean Termite, Coptotermes formosanus Shiraki.</title>
        <authorList>
            <person name="Tikhe C.V."/>
            <person name="Martin T.M."/>
            <person name="Gissendanner C.R."/>
            <person name="Husseneder C."/>
        </authorList>
    </citation>
    <scope>NUCLEOTIDE SEQUENCE [LARGE SCALE GENOMIC DNA]</scope>
</reference>
<evidence type="ECO:0000256" key="1">
    <source>
        <dbReference type="ARBA" id="ARBA00022612"/>
    </source>
</evidence>
<dbReference type="RefSeq" id="YP_009168386.1">
    <property type="nucleotide sequence ID" value="NC_027988.2"/>
</dbReference>
<protein>
    <submittedName>
        <fullName evidence="6">Terminase large subunit</fullName>
    </submittedName>
</protein>
<dbReference type="Gene3D" id="3.30.420.240">
    <property type="match status" value="1"/>
</dbReference>
<keyword evidence="2" id="KW-0547">Nucleotide-binding</keyword>
<keyword evidence="1" id="KW-1188">Viral release from host cell</keyword>
<keyword evidence="4" id="KW-0231">Viral genome packaging</keyword>
<dbReference type="Proteomes" id="UP000202282">
    <property type="component" value="Segment"/>
</dbReference>
<evidence type="ECO:0000256" key="2">
    <source>
        <dbReference type="ARBA" id="ARBA00022741"/>
    </source>
</evidence>
<evidence type="ECO:0000313" key="7">
    <source>
        <dbReference type="Proteomes" id="UP000202282"/>
    </source>
</evidence>
<dbReference type="KEGG" id="vg:26040329"/>
<dbReference type="Pfam" id="PF17289">
    <property type="entry name" value="Terminase_6C"/>
    <property type="match status" value="1"/>
</dbReference>
<dbReference type="OrthoDB" id="2461at10239"/>
<evidence type="ECO:0000259" key="5">
    <source>
        <dbReference type="Pfam" id="PF17289"/>
    </source>
</evidence>